<dbReference type="AlphaFoldDB" id="A0A0A6U9K1"/>
<evidence type="ECO:0000313" key="2">
    <source>
        <dbReference type="Proteomes" id="UP000054537"/>
    </source>
</evidence>
<dbReference type="OrthoDB" id="9817656at2"/>
<comment type="caution">
    <text evidence="1">The sequence shown here is derived from an EMBL/GenBank/DDBJ whole genome shotgun (WGS) entry which is preliminary data.</text>
</comment>
<proteinExistence type="predicted"/>
<reference evidence="1 2" key="1">
    <citation type="submission" date="2014-10" db="EMBL/GenBank/DDBJ databases">
        <title>Draft genome sequence of Actinoplanes utahensis NRRL 12052.</title>
        <authorList>
            <person name="Velasco-Bucheli B."/>
            <person name="del Cerro C."/>
            <person name="Hormigo D."/>
            <person name="Garcia J.L."/>
            <person name="Acebal C."/>
            <person name="Arroyo M."/>
            <person name="de la Mata I."/>
        </authorList>
    </citation>
    <scope>NUCLEOTIDE SEQUENCE [LARGE SCALE GENOMIC DNA]</scope>
    <source>
        <strain evidence="1 2">NRRL 12052</strain>
    </source>
</reference>
<accession>A0A0A6U9K1</accession>
<protein>
    <submittedName>
        <fullName evidence="1">Uncharacterized protein</fullName>
    </submittedName>
</protein>
<keyword evidence="2" id="KW-1185">Reference proteome</keyword>
<gene>
    <name evidence="1" type="ORF">MB27_42295</name>
</gene>
<dbReference type="STRING" id="1869.MB27_42295"/>
<organism evidence="1 2">
    <name type="scientific">Actinoplanes utahensis</name>
    <dbReference type="NCBI Taxonomy" id="1869"/>
    <lineage>
        <taxon>Bacteria</taxon>
        <taxon>Bacillati</taxon>
        <taxon>Actinomycetota</taxon>
        <taxon>Actinomycetes</taxon>
        <taxon>Micromonosporales</taxon>
        <taxon>Micromonosporaceae</taxon>
        <taxon>Actinoplanes</taxon>
    </lineage>
</organism>
<dbReference type="EMBL" id="JRTT01000140">
    <property type="protein sequence ID" value="KHD72076.1"/>
    <property type="molecule type" value="Genomic_DNA"/>
</dbReference>
<evidence type="ECO:0000313" key="1">
    <source>
        <dbReference type="EMBL" id="KHD72076.1"/>
    </source>
</evidence>
<dbReference type="RefSeq" id="WP_043533860.1">
    <property type="nucleotide sequence ID" value="NZ_BAABKU010000002.1"/>
</dbReference>
<sequence>MRKVYLRADPEIALVAERFFAVNGLQTLPAGNESGTAAGSADLPVVDIAAGPAGVRLRYHRADQRPVQIEVPGHPPGSVAEAASRLLLHVDCTESPAQWSSRPDCERLLDARSPGGALNLAHEPHDWVFASPFVTRLAGTHHAALIHYVLDHRPVVLKPWRLVAERNYWNSTLNGGLPLIRKRDPIHEGTFMVHDLHHFLFVDPIVTGTTAAHRMAYVAARMLSESITLVLADIAAVYAADLTAAGYDVGKRAIYPVFASLNRPLTYELERDLVFANARFALTGELDGFVALGVPDAPLERFADKYRRFFAGDYTWNLANVGALASPAGVAYADWVSGVLPELPTTSDLVGRYASGNEFRVADFVEDEFLGVVYAARRTTNPRHRLCRERMVHSRTLAGQAKLLFDLPRADSDTVLSAVERALRDIEAAAEPETVAVCAAEARALIDDQIDALLDESRILSHEAVLFRSHYPHFPPVYVDYDRPLAEFPTLAELRLEVFGDTRLAGLK</sequence>
<dbReference type="eggNOG" id="ENOG50330KE">
    <property type="taxonomic scope" value="Bacteria"/>
</dbReference>
<name>A0A0A6U9K1_ACTUT</name>
<dbReference type="Proteomes" id="UP000054537">
    <property type="component" value="Unassembled WGS sequence"/>
</dbReference>